<proteinExistence type="predicted"/>
<dbReference type="GO" id="GO:0004725">
    <property type="term" value="F:protein tyrosine phosphatase activity"/>
    <property type="evidence" value="ECO:0007669"/>
    <property type="project" value="UniProtKB-EC"/>
</dbReference>
<dbReference type="PROSITE" id="PS00383">
    <property type="entry name" value="TYR_PHOSPHATASE_1"/>
    <property type="match status" value="1"/>
</dbReference>
<protein>
    <recommendedName>
        <fullName evidence="1">protein-tyrosine-phosphatase</fullName>
        <ecNumber evidence="1">3.1.3.48</ecNumber>
    </recommendedName>
</protein>
<dbReference type="AlphaFoldDB" id="A0A0W0TW97"/>
<dbReference type="InterPro" id="IPR001763">
    <property type="entry name" value="Rhodanese-like_dom"/>
</dbReference>
<dbReference type="Gene3D" id="3.90.190.10">
    <property type="entry name" value="Protein tyrosine phosphatase superfamily"/>
    <property type="match status" value="1"/>
</dbReference>
<dbReference type="Proteomes" id="UP000054785">
    <property type="component" value="Unassembled WGS sequence"/>
</dbReference>
<dbReference type="SUPFAM" id="SSF52799">
    <property type="entry name" value="(Phosphotyrosine protein) phosphatases II"/>
    <property type="match status" value="1"/>
</dbReference>
<accession>A0A0W0TW97</accession>
<dbReference type="PROSITE" id="PS50206">
    <property type="entry name" value="RHODANESE_3"/>
    <property type="match status" value="1"/>
</dbReference>
<dbReference type="STRING" id="45065.Lgee_1150"/>
<dbReference type="Pfam" id="PF14566">
    <property type="entry name" value="PTPlike_phytase"/>
    <property type="match status" value="1"/>
</dbReference>
<evidence type="ECO:0000256" key="1">
    <source>
        <dbReference type="ARBA" id="ARBA00013064"/>
    </source>
</evidence>
<dbReference type="InterPro" id="IPR029021">
    <property type="entry name" value="Prot-tyrosine_phosphatase-like"/>
</dbReference>
<gene>
    <name evidence="2" type="ORF">Lgee_1150</name>
</gene>
<dbReference type="InterPro" id="IPR000387">
    <property type="entry name" value="Tyr_Pase_dom"/>
</dbReference>
<name>A0A0W0TW97_9GAMM</name>
<dbReference type="RefSeq" id="WP_028387385.1">
    <property type="nucleotide sequence ID" value="NZ_CAAAHN010000007.1"/>
</dbReference>
<dbReference type="SMART" id="SM01301">
    <property type="entry name" value="PTPlike_phytase"/>
    <property type="match status" value="1"/>
</dbReference>
<keyword evidence="3" id="KW-1185">Reference proteome</keyword>
<dbReference type="OrthoDB" id="21920at2"/>
<dbReference type="EC" id="3.1.3.48" evidence="1"/>
<dbReference type="PROSITE" id="PS50056">
    <property type="entry name" value="TYR_PHOSPHATASE_2"/>
    <property type="match status" value="1"/>
</dbReference>
<comment type="caution">
    <text evidence="2">The sequence shown here is derived from an EMBL/GenBank/DDBJ whole genome shotgun (WGS) entry which is preliminary data.</text>
</comment>
<evidence type="ECO:0000313" key="2">
    <source>
        <dbReference type="EMBL" id="KTC99658.1"/>
    </source>
</evidence>
<reference evidence="2 3" key="1">
    <citation type="submission" date="2015-11" db="EMBL/GenBank/DDBJ databases">
        <title>Genomic analysis of 38 Legionella species identifies large and diverse effector repertoires.</title>
        <authorList>
            <person name="Burstein D."/>
            <person name="Amaro F."/>
            <person name="Zusman T."/>
            <person name="Lifshitz Z."/>
            <person name="Cohen O."/>
            <person name="Gilbert J.A."/>
            <person name="Pupko T."/>
            <person name="Shuman H.A."/>
            <person name="Segal G."/>
        </authorList>
    </citation>
    <scope>NUCLEOTIDE SEQUENCE [LARGE SCALE GENOMIC DNA]</scope>
    <source>
        <strain evidence="2 3">ATCC 49504</strain>
    </source>
</reference>
<dbReference type="PATRIC" id="fig|45065.4.peg.1235"/>
<evidence type="ECO:0000313" key="3">
    <source>
        <dbReference type="Proteomes" id="UP000054785"/>
    </source>
</evidence>
<dbReference type="EMBL" id="LNYC01000044">
    <property type="protein sequence ID" value="KTC99658.1"/>
    <property type="molecule type" value="Genomic_DNA"/>
</dbReference>
<dbReference type="InterPro" id="IPR016130">
    <property type="entry name" value="Tyr_Pase_AS"/>
</dbReference>
<organism evidence="2 3">
    <name type="scientific">Legionella geestiana</name>
    <dbReference type="NCBI Taxonomy" id="45065"/>
    <lineage>
        <taxon>Bacteria</taxon>
        <taxon>Pseudomonadati</taxon>
        <taxon>Pseudomonadota</taxon>
        <taxon>Gammaproteobacteria</taxon>
        <taxon>Legionellales</taxon>
        <taxon>Legionellaceae</taxon>
        <taxon>Legionella</taxon>
    </lineage>
</organism>
<sequence length="320" mass="36255">MKYLFLAVLGFQSAVFAGAEVCEATLEKPCIVQDSSQASQPITALRDLQMISDWYPGNTRGIEVLHASASAQPSASGWMDIAHYLATLADAADKQVLVLDLRQEIHGYLNGSAITLSDRFNWINLGKTATEGALAEVQWLEGLASSEVVENVLSVRQFRRHEFDAGVSVSVERVQQEPELFLPLNWRALRLPVTDHRAPLDETVDRFVSLVDSLPENTWLHLHCRGGKGRTTTFLALLDMLKNADKASFEDIIERQASIPPFYDLSQIVRENPELTPWYYERLRFLQRFYAFAHERFEGYEGSWTAWKRSHPEVNAEKLT</sequence>